<dbReference type="AlphaFoldDB" id="A0A1C4H784"/>
<protein>
    <submittedName>
        <fullName evidence="4">Acetyltransferase (GNAT) family protein</fullName>
    </submittedName>
</protein>
<dbReference type="GO" id="GO:0016747">
    <property type="term" value="F:acyltransferase activity, transferring groups other than amino-acyl groups"/>
    <property type="evidence" value="ECO:0007669"/>
    <property type="project" value="InterPro"/>
</dbReference>
<dbReference type="CDD" id="cd04301">
    <property type="entry name" value="NAT_SF"/>
    <property type="match status" value="1"/>
</dbReference>
<dbReference type="Proteomes" id="UP000242610">
    <property type="component" value="Unassembled WGS sequence"/>
</dbReference>
<evidence type="ECO:0000313" key="4">
    <source>
        <dbReference type="EMBL" id="SCC80737.1"/>
    </source>
</evidence>
<keyword evidence="2" id="KW-0012">Acyltransferase</keyword>
<keyword evidence="5" id="KW-1185">Reference proteome</keyword>
<feature type="domain" description="N-acetyltransferase" evidence="3">
    <location>
        <begin position="57"/>
        <end position="243"/>
    </location>
</feature>
<dbReference type="InterPro" id="IPR016181">
    <property type="entry name" value="Acyl_CoA_acyltransferase"/>
</dbReference>
<dbReference type="InterPro" id="IPR050832">
    <property type="entry name" value="Bact_Acetyltransf"/>
</dbReference>
<evidence type="ECO:0000259" key="3">
    <source>
        <dbReference type="PROSITE" id="PS51186"/>
    </source>
</evidence>
<evidence type="ECO:0000256" key="1">
    <source>
        <dbReference type="ARBA" id="ARBA00022679"/>
    </source>
</evidence>
<dbReference type="Gene3D" id="3.40.630.30">
    <property type="match status" value="1"/>
</dbReference>
<keyword evidence="1 4" id="KW-0808">Transferase</keyword>
<gene>
    <name evidence="4" type="ORF">GA0061077_1338</name>
</gene>
<dbReference type="STRING" id="1505727.GA0061077_1338"/>
<dbReference type="RefSeq" id="WP_200754454.1">
    <property type="nucleotide sequence ID" value="NZ_FMBL01000003.1"/>
</dbReference>
<sequence>MLTWVRSFFFAYEMLPADCLALTYHSPGVVVGRLKIGEWSGVYGMDGLQHSQSLDAAIIRRLGVEDVGLLRGLSIETYTDTFDGTSSDADMQKFLESTYSETALREELANSESMFFLLSLPVPGENCEDDGGRKGGERGGIPAGYMKLNFGDAQIEDMGPDAMEIQRLYIRVPFKGCGLGSRLMDLALQTARERGLRKVWLGVWECNEPAKRFYACKGFERVGEHVFWQGDDKQTDYLMAREV</sequence>
<evidence type="ECO:0000256" key="2">
    <source>
        <dbReference type="ARBA" id="ARBA00023315"/>
    </source>
</evidence>
<evidence type="ECO:0000313" key="5">
    <source>
        <dbReference type="Proteomes" id="UP000242610"/>
    </source>
</evidence>
<name>A0A1C4H784_9BIFI</name>
<dbReference type="PROSITE" id="PS51186">
    <property type="entry name" value="GNAT"/>
    <property type="match status" value="1"/>
</dbReference>
<reference evidence="5" key="1">
    <citation type="submission" date="2016-08" db="EMBL/GenBank/DDBJ databases">
        <authorList>
            <person name="Varghese N."/>
            <person name="Submissions Spin"/>
        </authorList>
    </citation>
    <scope>NUCLEOTIDE SEQUENCE [LARGE SCALE GENOMIC DNA]</scope>
    <source>
        <strain evidence="5">R-52791</strain>
    </source>
</reference>
<organism evidence="4 5">
    <name type="scientific">Bifidobacterium commune</name>
    <dbReference type="NCBI Taxonomy" id="1505727"/>
    <lineage>
        <taxon>Bacteria</taxon>
        <taxon>Bacillati</taxon>
        <taxon>Actinomycetota</taxon>
        <taxon>Actinomycetes</taxon>
        <taxon>Bifidobacteriales</taxon>
        <taxon>Bifidobacteriaceae</taxon>
        <taxon>Bifidobacterium</taxon>
    </lineage>
</organism>
<dbReference type="InterPro" id="IPR000182">
    <property type="entry name" value="GNAT_dom"/>
</dbReference>
<proteinExistence type="predicted"/>
<dbReference type="EMBL" id="FMBL01000003">
    <property type="protein sequence ID" value="SCC80737.1"/>
    <property type="molecule type" value="Genomic_DNA"/>
</dbReference>
<accession>A0A1C4H784</accession>
<dbReference type="PANTHER" id="PTHR43877">
    <property type="entry name" value="AMINOALKYLPHOSPHONATE N-ACETYLTRANSFERASE-RELATED-RELATED"/>
    <property type="match status" value="1"/>
</dbReference>
<dbReference type="SUPFAM" id="SSF55729">
    <property type="entry name" value="Acyl-CoA N-acyltransferases (Nat)"/>
    <property type="match status" value="1"/>
</dbReference>
<dbReference type="Pfam" id="PF00583">
    <property type="entry name" value="Acetyltransf_1"/>
    <property type="match status" value="1"/>
</dbReference>